<dbReference type="Gene3D" id="1.10.630.10">
    <property type="entry name" value="Cytochrome P450"/>
    <property type="match status" value="1"/>
</dbReference>
<comment type="similarity">
    <text evidence="2 8">Belongs to the cytochrome P450 family.</text>
</comment>
<dbReference type="Pfam" id="PF00067">
    <property type="entry name" value="p450"/>
    <property type="match status" value="1"/>
</dbReference>
<protein>
    <recommendedName>
        <fullName evidence="11">Cytochrome P450 monooxygenase</fullName>
    </recommendedName>
</protein>
<evidence type="ECO:0008006" key="11">
    <source>
        <dbReference type="Google" id="ProtNLM"/>
    </source>
</evidence>
<dbReference type="CDD" id="cd11059">
    <property type="entry name" value="CYP_fungal"/>
    <property type="match status" value="1"/>
</dbReference>
<dbReference type="PANTHER" id="PTHR24305">
    <property type="entry name" value="CYTOCHROME P450"/>
    <property type="match status" value="1"/>
</dbReference>
<feature type="binding site" description="axial binding residue" evidence="7">
    <location>
        <position position="468"/>
    </location>
    <ligand>
        <name>heme</name>
        <dbReference type="ChEBI" id="CHEBI:30413"/>
    </ligand>
    <ligandPart>
        <name>Fe</name>
        <dbReference type="ChEBI" id="CHEBI:18248"/>
    </ligandPart>
</feature>
<dbReference type="PANTHER" id="PTHR24305:SF166">
    <property type="entry name" value="CYTOCHROME P450 12A4, MITOCHONDRIAL-RELATED"/>
    <property type="match status" value="1"/>
</dbReference>
<comment type="caution">
    <text evidence="9">The sequence shown here is derived from an EMBL/GenBank/DDBJ whole genome shotgun (WGS) entry which is preliminary data.</text>
</comment>
<accession>A0AAN7UNV7</accession>
<keyword evidence="6 8" id="KW-0503">Monooxygenase</keyword>
<dbReference type="InterPro" id="IPR050121">
    <property type="entry name" value="Cytochrome_P450_monoxygenase"/>
</dbReference>
<proteinExistence type="inferred from homology"/>
<dbReference type="InterPro" id="IPR036396">
    <property type="entry name" value="Cyt_P450_sf"/>
</dbReference>
<keyword evidence="5 7" id="KW-0408">Iron</keyword>
<keyword evidence="3 7" id="KW-0349">Heme</keyword>
<dbReference type="InterPro" id="IPR002403">
    <property type="entry name" value="Cyt_P450_E_grp-IV"/>
</dbReference>
<evidence type="ECO:0000256" key="4">
    <source>
        <dbReference type="ARBA" id="ARBA00022723"/>
    </source>
</evidence>
<dbReference type="Proteomes" id="UP001305414">
    <property type="component" value="Unassembled WGS sequence"/>
</dbReference>
<keyword evidence="10" id="KW-1185">Reference proteome</keyword>
<dbReference type="PRINTS" id="PR00385">
    <property type="entry name" value="P450"/>
</dbReference>
<sequence>MHHLALLITALLAAYHYILYPLFFSPLARIPTPHWTCSVSDVWILLARYRGRENRTLHAAHRKYGQIIRVGPRELSVTSPEAVKVIYQGGFDKHSWYSVFDNFGVPCTFSSVQSKHHSLRKRMISHVYSKSYINASVSQAAQADKVLNASLMPVLDASLSPSRTPHGIDVHSLFCAVAMDFISAYCFGFRRCANFIKDETYRRHWLKLYTTRKGYGFFAQELPGLSKVLRYLGISLTPRWVDAANRELEAWCKELSDATVRDTQELGAPLDPADDPVVVRTLLSGYDKEKNTHGQASPLLSTTIRHPELSVASEVFDHVLAGQETTGVALTYLSHHLSQSPDLQAELRSELLSLQPNMIMTAGRMCMPDPKQLHSLPKLHAMVLETVRRYAPAGGPEPRVVPSPSSRIGPYLVPGGTRVSASAYNLHRDEKAYPSPEQWDYTRWLASKPNNEAVNRQFWGFSSGGRMCLGSNFAMHNMKLTIAAIYSNYTSCIVDDRGIEQTDMYTGHPKSNALYLRYEKFGHL</sequence>
<keyword evidence="8" id="KW-0560">Oxidoreductase</keyword>
<dbReference type="GO" id="GO:0004497">
    <property type="term" value="F:monooxygenase activity"/>
    <property type="evidence" value="ECO:0007669"/>
    <property type="project" value="UniProtKB-KW"/>
</dbReference>
<evidence type="ECO:0000256" key="1">
    <source>
        <dbReference type="ARBA" id="ARBA00001971"/>
    </source>
</evidence>
<dbReference type="SUPFAM" id="SSF48264">
    <property type="entry name" value="Cytochrome P450"/>
    <property type="match status" value="1"/>
</dbReference>
<dbReference type="GO" id="GO:0005506">
    <property type="term" value="F:iron ion binding"/>
    <property type="evidence" value="ECO:0007669"/>
    <property type="project" value="InterPro"/>
</dbReference>
<evidence type="ECO:0000256" key="2">
    <source>
        <dbReference type="ARBA" id="ARBA00010617"/>
    </source>
</evidence>
<reference evidence="9 10" key="1">
    <citation type="submission" date="2023-10" db="EMBL/GenBank/DDBJ databases">
        <title>Draft genome sequence of Xylaria bambusicola isolate GMP-LS, the root and basal stem rot pathogen of sugarcane in Indonesia.</title>
        <authorList>
            <person name="Selvaraj P."/>
            <person name="Muralishankar V."/>
            <person name="Muruganantham S."/>
            <person name="Sp S."/>
            <person name="Haryani S."/>
            <person name="Lau K.J.X."/>
            <person name="Naqvi N.I."/>
        </authorList>
    </citation>
    <scope>NUCLEOTIDE SEQUENCE [LARGE SCALE GENOMIC DNA]</scope>
    <source>
        <strain evidence="9">GMP-LS</strain>
    </source>
</reference>
<evidence type="ECO:0000256" key="3">
    <source>
        <dbReference type="ARBA" id="ARBA00022617"/>
    </source>
</evidence>
<dbReference type="PRINTS" id="PR00465">
    <property type="entry name" value="EP450IV"/>
</dbReference>
<keyword evidence="4 7" id="KW-0479">Metal-binding</keyword>
<dbReference type="InterPro" id="IPR001128">
    <property type="entry name" value="Cyt_P450"/>
</dbReference>
<dbReference type="InterPro" id="IPR017972">
    <property type="entry name" value="Cyt_P450_CS"/>
</dbReference>
<comment type="cofactor">
    <cofactor evidence="1 7">
        <name>heme</name>
        <dbReference type="ChEBI" id="CHEBI:30413"/>
    </cofactor>
</comment>
<evidence type="ECO:0000256" key="8">
    <source>
        <dbReference type="RuleBase" id="RU000461"/>
    </source>
</evidence>
<dbReference type="EMBL" id="JAWHQM010000066">
    <property type="protein sequence ID" value="KAK5636325.1"/>
    <property type="molecule type" value="Genomic_DNA"/>
</dbReference>
<evidence type="ECO:0000313" key="9">
    <source>
        <dbReference type="EMBL" id="KAK5636325.1"/>
    </source>
</evidence>
<gene>
    <name evidence="9" type="ORF">RRF57_012037</name>
</gene>
<evidence type="ECO:0000256" key="7">
    <source>
        <dbReference type="PIRSR" id="PIRSR602403-1"/>
    </source>
</evidence>
<dbReference type="AlphaFoldDB" id="A0AAN7UNV7"/>
<evidence type="ECO:0000313" key="10">
    <source>
        <dbReference type="Proteomes" id="UP001305414"/>
    </source>
</evidence>
<dbReference type="GO" id="GO:0016705">
    <property type="term" value="F:oxidoreductase activity, acting on paired donors, with incorporation or reduction of molecular oxygen"/>
    <property type="evidence" value="ECO:0007669"/>
    <property type="project" value="InterPro"/>
</dbReference>
<name>A0AAN7UNV7_9PEZI</name>
<organism evidence="9 10">
    <name type="scientific">Xylaria bambusicola</name>
    <dbReference type="NCBI Taxonomy" id="326684"/>
    <lineage>
        <taxon>Eukaryota</taxon>
        <taxon>Fungi</taxon>
        <taxon>Dikarya</taxon>
        <taxon>Ascomycota</taxon>
        <taxon>Pezizomycotina</taxon>
        <taxon>Sordariomycetes</taxon>
        <taxon>Xylariomycetidae</taxon>
        <taxon>Xylariales</taxon>
        <taxon>Xylariaceae</taxon>
        <taxon>Xylaria</taxon>
    </lineage>
</organism>
<evidence type="ECO:0000256" key="5">
    <source>
        <dbReference type="ARBA" id="ARBA00023004"/>
    </source>
</evidence>
<evidence type="ECO:0000256" key="6">
    <source>
        <dbReference type="ARBA" id="ARBA00023033"/>
    </source>
</evidence>
<dbReference type="GO" id="GO:0020037">
    <property type="term" value="F:heme binding"/>
    <property type="evidence" value="ECO:0007669"/>
    <property type="project" value="InterPro"/>
</dbReference>
<dbReference type="PROSITE" id="PS00086">
    <property type="entry name" value="CYTOCHROME_P450"/>
    <property type="match status" value="1"/>
</dbReference>